<dbReference type="PANTHER" id="PTHR11060:SF0">
    <property type="entry name" value="PROTEIN MEMO1"/>
    <property type="match status" value="1"/>
</dbReference>
<accession>A0A183IKT6</accession>
<reference evidence="4" key="1">
    <citation type="submission" date="2016-06" db="UniProtKB">
        <authorList>
            <consortium name="WormBaseParasite"/>
        </authorList>
    </citation>
    <scope>IDENTIFICATION</scope>
</reference>
<dbReference type="CDD" id="cd07361">
    <property type="entry name" value="MEMO_like"/>
    <property type="match status" value="1"/>
</dbReference>
<dbReference type="Proteomes" id="UP000270296">
    <property type="component" value="Unassembled WGS sequence"/>
</dbReference>
<dbReference type="Gene3D" id="3.40.830.10">
    <property type="entry name" value="LigB-like"/>
    <property type="match status" value="1"/>
</dbReference>
<dbReference type="OrthoDB" id="417112at2759"/>
<dbReference type="InterPro" id="IPR002737">
    <property type="entry name" value="MEMO1_fam"/>
</dbReference>
<name>A0A183IKT6_9BILA</name>
<evidence type="ECO:0000313" key="2">
    <source>
        <dbReference type="EMBL" id="VDP03760.1"/>
    </source>
</evidence>
<dbReference type="Pfam" id="PF01875">
    <property type="entry name" value="Memo"/>
    <property type="match status" value="1"/>
</dbReference>
<organism evidence="4">
    <name type="scientific">Soboliphyme baturini</name>
    <dbReference type="NCBI Taxonomy" id="241478"/>
    <lineage>
        <taxon>Eukaryota</taxon>
        <taxon>Metazoa</taxon>
        <taxon>Ecdysozoa</taxon>
        <taxon>Nematoda</taxon>
        <taxon>Enoplea</taxon>
        <taxon>Dorylaimia</taxon>
        <taxon>Dioctophymatida</taxon>
        <taxon>Dioctophymatoidea</taxon>
        <taxon>Soboliphymatidae</taxon>
        <taxon>Soboliphyme</taxon>
    </lineage>
</organism>
<dbReference type="AlphaFoldDB" id="A0A183IKT6"/>
<comment type="similarity">
    <text evidence="1">Belongs to the MEMO1 family.</text>
</comment>
<protein>
    <submittedName>
        <fullName evidence="4">Protein MEMO1</fullName>
    </submittedName>
</protein>
<keyword evidence="3" id="KW-1185">Reference proteome</keyword>
<dbReference type="WBParaSite" id="SBAD_0000441601-mRNA-1">
    <property type="protein sequence ID" value="SBAD_0000441601-mRNA-1"/>
    <property type="gene ID" value="SBAD_0000441601"/>
</dbReference>
<reference evidence="2 3" key="2">
    <citation type="submission" date="2018-11" db="EMBL/GenBank/DDBJ databases">
        <authorList>
            <consortium name="Pathogen Informatics"/>
        </authorList>
    </citation>
    <scope>NUCLEOTIDE SEQUENCE [LARGE SCALE GENOMIC DNA]</scope>
</reference>
<evidence type="ECO:0000256" key="1">
    <source>
        <dbReference type="ARBA" id="ARBA00006315"/>
    </source>
</evidence>
<proteinExistence type="inferred from homology"/>
<dbReference type="EMBL" id="UZAM01008201">
    <property type="protein sequence ID" value="VDP03760.1"/>
    <property type="molecule type" value="Genomic_DNA"/>
</dbReference>
<gene>
    <name evidence="2" type="ORF">SBAD_LOCUS4232</name>
</gene>
<evidence type="ECO:0000313" key="3">
    <source>
        <dbReference type="Proteomes" id="UP000270296"/>
    </source>
</evidence>
<evidence type="ECO:0000313" key="4">
    <source>
        <dbReference type="WBParaSite" id="SBAD_0000441601-mRNA-1"/>
    </source>
</evidence>
<dbReference type="PANTHER" id="PTHR11060">
    <property type="entry name" value="PROTEIN MEMO1"/>
    <property type="match status" value="1"/>
</dbReference>
<dbReference type="HAMAP" id="MF_00055">
    <property type="entry name" value="MEMO1"/>
    <property type="match status" value="1"/>
</dbReference>
<sequence length="316" mass="35390">MLNGSVSVRPATHAGSWYSDDAQELESMLDKWLEDVKERYESTRAIISPHAGYVYCGSCAAYGFKQIDPTTTDRVFVLGPSHHVSFNGCALSSYDMCGTPLYDLVVDQKGTSTIDVSFAAPCLKPCAVNRELMKSGQFQLMHSSTDDAEHSIEMQLPFLAKMMRSRSTSFSVIPVLVGSLTRSKTIEYGKIFAHYLAEPRTVFIISSDFCHWGSRFRYTVWDRTLPIYSSIEDLDRCGMKAIETLDPAVFDEYLTRTGNSICGRNPISILLQTVAHFRQMSKQRVVCRFLNYAQSNRCETMQDSSVSYAAGALTID</sequence>
<dbReference type="NCBIfam" id="TIGR04336">
    <property type="entry name" value="AmmeMemoSam_B"/>
    <property type="match status" value="1"/>
</dbReference>